<dbReference type="AlphaFoldDB" id="A0A1C7M3M1"/>
<organism evidence="1 2">
    <name type="scientific">Grifola frondosa</name>
    <name type="common">Maitake</name>
    <name type="synonym">Polyporus frondosus</name>
    <dbReference type="NCBI Taxonomy" id="5627"/>
    <lineage>
        <taxon>Eukaryota</taxon>
        <taxon>Fungi</taxon>
        <taxon>Dikarya</taxon>
        <taxon>Basidiomycota</taxon>
        <taxon>Agaricomycotina</taxon>
        <taxon>Agaricomycetes</taxon>
        <taxon>Polyporales</taxon>
        <taxon>Grifolaceae</taxon>
        <taxon>Grifola</taxon>
    </lineage>
</organism>
<dbReference type="EMBL" id="LUGG01000011">
    <property type="protein sequence ID" value="OBZ71452.1"/>
    <property type="molecule type" value="Genomic_DNA"/>
</dbReference>
<proteinExistence type="predicted"/>
<name>A0A1C7M3M1_GRIFR</name>
<gene>
    <name evidence="1" type="ORF">A0H81_08518</name>
</gene>
<sequence>MLRCKSCESKYPFKREIMNWRMAVSHQDTFNTKRVWILASEDEKDKARALEDNMQVYNKRIREEMYQWNCSRCMDSRGRDRSLEQLVNHLWQSHQVENATVAGGDIYHDPDHAPLKDSVWLISDTVSPTELDADDSRRIDDGQACYYSFKSDGS</sequence>
<comment type="caution">
    <text evidence="1">The sequence shown here is derived from an EMBL/GenBank/DDBJ whole genome shotgun (WGS) entry which is preliminary data.</text>
</comment>
<evidence type="ECO:0000313" key="1">
    <source>
        <dbReference type="EMBL" id="OBZ71452.1"/>
    </source>
</evidence>
<accession>A0A1C7M3M1</accession>
<reference evidence="1 2" key="1">
    <citation type="submission" date="2016-03" db="EMBL/GenBank/DDBJ databases">
        <title>Whole genome sequencing of Grifola frondosa 9006-11.</title>
        <authorList>
            <person name="Min B."/>
            <person name="Park H."/>
            <person name="Kim J.-G."/>
            <person name="Cho H."/>
            <person name="Oh Y.-L."/>
            <person name="Kong W.-S."/>
            <person name="Choi I.-G."/>
        </authorList>
    </citation>
    <scope>NUCLEOTIDE SEQUENCE [LARGE SCALE GENOMIC DNA]</scope>
    <source>
        <strain evidence="1 2">9006-11</strain>
    </source>
</reference>
<dbReference type="Proteomes" id="UP000092993">
    <property type="component" value="Unassembled WGS sequence"/>
</dbReference>
<protein>
    <submittedName>
        <fullName evidence="1">Uncharacterized protein</fullName>
    </submittedName>
</protein>
<keyword evidence="2" id="KW-1185">Reference proteome</keyword>
<evidence type="ECO:0000313" key="2">
    <source>
        <dbReference type="Proteomes" id="UP000092993"/>
    </source>
</evidence>